<reference evidence="1 2" key="1">
    <citation type="submission" date="2019-09" db="EMBL/GenBank/DDBJ databases">
        <title>The hologenome of the rock-dwelling lichen Lasallia pustulata.</title>
        <authorList>
            <person name="Greshake Tzovaras B."/>
            <person name="Segers F."/>
            <person name="Bicker A."/>
            <person name="Dal Grande F."/>
            <person name="Otte J."/>
            <person name="Hankeln T."/>
            <person name="Schmitt I."/>
            <person name="Ebersberger I."/>
        </authorList>
    </citation>
    <scope>NUCLEOTIDE SEQUENCE [LARGE SCALE GENOMIC DNA]</scope>
    <source>
        <strain evidence="1">A1-1</strain>
    </source>
</reference>
<evidence type="ECO:0000313" key="2">
    <source>
        <dbReference type="Proteomes" id="UP000324767"/>
    </source>
</evidence>
<protein>
    <submittedName>
        <fullName evidence="1">Uncharacterized protein</fullName>
    </submittedName>
</protein>
<dbReference type="EMBL" id="VXIT01000011">
    <property type="protein sequence ID" value="KAA6409359.1"/>
    <property type="molecule type" value="Genomic_DNA"/>
</dbReference>
<name>A0A5M8PIW7_9LECA</name>
<accession>A0A5M8PIW7</accession>
<proteinExistence type="predicted"/>
<gene>
    <name evidence="1" type="ORF">FRX48_06912</name>
</gene>
<dbReference type="AlphaFoldDB" id="A0A5M8PIW7"/>
<evidence type="ECO:0000313" key="1">
    <source>
        <dbReference type="EMBL" id="KAA6409359.1"/>
    </source>
</evidence>
<sequence>MGKRHPGKNVPYLELLLNAELANEQQSGAMDPCALNAGVPRAAMRLKALAQAPMTGTPTLSAPLSSPDR</sequence>
<organism evidence="1 2">
    <name type="scientific">Lasallia pustulata</name>
    <dbReference type="NCBI Taxonomy" id="136370"/>
    <lineage>
        <taxon>Eukaryota</taxon>
        <taxon>Fungi</taxon>
        <taxon>Dikarya</taxon>
        <taxon>Ascomycota</taxon>
        <taxon>Pezizomycotina</taxon>
        <taxon>Lecanoromycetes</taxon>
        <taxon>OSLEUM clade</taxon>
        <taxon>Umbilicariomycetidae</taxon>
        <taxon>Umbilicariales</taxon>
        <taxon>Umbilicariaceae</taxon>
        <taxon>Lasallia</taxon>
    </lineage>
</organism>
<comment type="caution">
    <text evidence="1">The sequence shown here is derived from an EMBL/GenBank/DDBJ whole genome shotgun (WGS) entry which is preliminary data.</text>
</comment>
<dbReference type="Proteomes" id="UP000324767">
    <property type="component" value="Unassembled WGS sequence"/>
</dbReference>